<gene>
    <name evidence="7" type="ORF">prwr041_22630</name>
</gene>
<dbReference type="InterPro" id="IPR001279">
    <property type="entry name" value="Metallo-B-lactamas"/>
</dbReference>
<feature type="region of interest" description="Disordered" evidence="5">
    <location>
        <begin position="185"/>
        <end position="204"/>
    </location>
</feature>
<dbReference type="PANTHER" id="PTHR46233:SF3">
    <property type="entry name" value="HYDROXYACYLGLUTATHIONE HYDROLASE GLOC"/>
    <property type="match status" value="1"/>
</dbReference>
<sequence length="204" mass="23092">MLQENCYVVNDETKECVIIDCGAFWEEEKKAITEYISDNELVPKHLIATHAHIDHNFGNAYIYEQFGLKPEVHSSDEKLMNKLNSQAESIAGIHLDYEMPPVGKYLTGRDTVKFGNHTFTIIETPGHSSGSVFFYCEKEHVAFSGDTLFHNSIGRTDFEGGSKFMIIQSLRIICQLPDNTRIFPGHGEETSIGQELAENPYLDR</sequence>
<keyword evidence="4" id="KW-0862">Zinc</keyword>
<comment type="cofactor">
    <cofactor evidence="1">
        <name>Zn(2+)</name>
        <dbReference type="ChEBI" id="CHEBI:29105"/>
    </cofactor>
</comment>
<name>A0ABM7P0R6_9BACT</name>
<organism evidence="7 8">
    <name type="scientific">Prevotella herbatica</name>
    <dbReference type="NCBI Taxonomy" id="2801997"/>
    <lineage>
        <taxon>Bacteria</taxon>
        <taxon>Pseudomonadati</taxon>
        <taxon>Bacteroidota</taxon>
        <taxon>Bacteroidia</taxon>
        <taxon>Bacteroidales</taxon>
        <taxon>Prevotellaceae</taxon>
        <taxon>Prevotella</taxon>
    </lineage>
</organism>
<feature type="domain" description="Metallo-beta-lactamase" evidence="6">
    <location>
        <begin position="3"/>
        <end position="186"/>
    </location>
</feature>
<evidence type="ECO:0000313" key="7">
    <source>
        <dbReference type="EMBL" id="BCS86370.1"/>
    </source>
</evidence>
<reference evidence="7 8" key="1">
    <citation type="journal article" date="2022" name="Int. J. Syst. Evol. Microbiol.">
        <title>Prevotella herbatica sp. nov., a plant polysaccharide-decomposing anaerobic bacterium isolated from a methanogenic reactor.</title>
        <authorList>
            <person name="Uek A."/>
            <person name="Tonouchi A."/>
            <person name="Kaku N."/>
            <person name="Ueki K."/>
        </authorList>
    </citation>
    <scope>NUCLEOTIDE SEQUENCE [LARGE SCALE GENOMIC DNA]</scope>
    <source>
        <strain evidence="7 8">WR041</strain>
    </source>
</reference>
<proteinExistence type="predicted"/>
<dbReference type="SUPFAM" id="SSF56281">
    <property type="entry name" value="Metallo-hydrolase/oxidoreductase"/>
    <property type="match status" value="1"/>
</dbReference>
<accession>A0ABM7P0R6</accession>
<dbReference type="PANTHER" id="PTHR46233">
    <property type="entry name" value="HYDROXYACYLGLUTATHIONE HYDROLASE GLOC"/>
    <property type="match status" value="1"/>
</dbReference>
<keyword evidence="3" id="KW-0378">Hydrolase</keyword>
<evidence type="ECO:0000256" key="5">
    <source>
        <dbReference type="SAM" id="MobiDB-lite"/>
    </source>
</evidence>
<evidence type="ECO:0000256" key="1">
    <source>
        <dbReference type="ARBA" id="ARBA00001947"/>
    </source>
</evidence>
<evidence type="ECO:0000256" key="2">
    <source>
        <dbReference type="ARBA" id="ARBA00022723"/>
    </source>
</evidence>
<dbReference type="Proteomes" id="UP001319045">
    <property type="component" value="Chromosome"/>
</dbReference>
<evidence type="ECO:0000313" key="8">
    <source>
        <dbReference type="Proteomes" id="UP001319045"/>
    </source>
</evidence>
<dbReference type="InterPro" id="IPR036866">
    <property type="entry name" value="RibonucZ/Hydroxyglut_hydro"/>
</dbReference>
<dbReference type="Pfam" id="PF00753">
    <property type="entry name" value="Lactamase_B"/>
    <property type="match status" value="1"/>
</dbReference>
<dbReference type="SMART" id="SM00849">
    <property type="entry name" value="Lactamase_B"/>
    <property type="match status" value="1"/>
</dbReference>
<protein>
    <submittedName>
        <fullName evidence="7">MBL fold metallo-hydrolase</fullName>
    </submittedName>
</protein>
<keyword evidence="8" id="KW-1185">Reference proteome</keyword>
<evidence type="ECO:0000256" key="4">
    <source>
        <dbReference type="ARBA" id="ARBA00022833"/>
    </source>
</evidence>
<evidence type="ECO:0000256" key="3">
    <source>
        <dbReference type="ARBA" id="ARBA00022801"/>
    </source>
</evidence>
<dbReference type="EMBL" id="AP024484">
    <property type="protein sequence ID" value="BCS86370.1"/>
    <property type="molecule type" value="Genomic_DNA"/>
</dbReference>
<evidence type="ECO:0000259" key="6">
    <source>
        <dbReference type="SMART" id="SM00849"/>
    </source>
</evidence>
<dbReference type="InterPro" id="IPR051453">
    <property type="entry name" value="MBL_Glyoxalase_II"/>
</dbReference>
<keyword evidence="2" id="KW-0479">Metal-binding</keyword>
<dbReference type="Gene3D" id="3.60.15.10">
    <property type="entry name" value="Ribonuclease Z/Hydroxyacylglutathione hydrolase-like"/>
    <property type="match status" value="1"/>
</dbReference>
<dbReference type="CDD" id="cd06262">
    <property type="entry name" value="metallo-hydrolase-like_MBL-fold"/>
    <property type="match status" value="1"/>
</dbReference>